<dbReference type="Proteomes" id="UP001240171">
    <property type="component" value="Unassembled WGS sequence"/>
</dbReference>
<dbReference type="CDD" id="cd00143">
    <property type="entry name" value="PP2Cc"/>
    <property type="match status" value="1"/>
</dbReference>
<evidence type="ECO:0000259" key="1">
    <source>
        <dbReference type="PROSITE" id="PS51746"/>
    </source>
</evidence>
<dbReference type="EMBL" id="JAUQTB010000001">
    <property type="protein sequence ID" value="MDO7905245.1"/>
    <property type="molecule type" value="Genomic_DNA"/>
</dbReference>
<proteinExistence type="predicted"/>
<organism evidence="2 3">
    <name type="scientific">Paenibacillus lacisoli</name>
    <dbReference type="NCBI Taxonomy" id="3064525"/>
    <lineage>
        <taxon>Bacteria</taxon>
        <taxon>Bacillati</taxon>
        <taxon>Bacillota</taxon>
        <taxon>Bacilli</taxon>
        <taxon>Bacillales</taxon>
        <taxon>Paenibacillaceae</taxon>
        <taxon>Paenibacillus</taxon>
    </lineage>
</organism>
<comment type="caution">
    <text evidence="2">The sequence shown here is derived from an EMBL/GenBank/DDBJ whole genome shotgun (WGS) entry which is preliminary data.</text>
</comment>
<dbReference type="PANTHER" id="PTHR47992">
    <property type="entry name" value="PROTEIN PHOSPHATASE"/>
    <property type="match status" value="1"/>
</dbReference>
<evidence type="ECO:0000313" key="2">
    <source>
        <dbReference type="EMBL" id="MDO7905245.1"/>
    </source>
</evidence>
<dbReference type="Gene3D" id="3.60.40.10">
    <property type="entry name" value="PPM-type phosphatase domain"/>
    <property type="match status" value="1"/>
</dbReference>
<accession>A0ABT9C8L5</accession>
<dbReference type="InterPro" id="IPR001932">
    <property type="entry name" value="PPM-type_phosphatase-like_dom"/>
</dbReference>
<dbReference type="PROSITE" id="PS51746">
    <property type="entry name" value="PPM_2"/>
    <property type="match status" value="1"/>
</dbReference>
<dbReference type="InterPro" id="IPR015655">
    <property type="entry name" value="PP2C"/>
</dbReference>
<dbReference type="SMART" id="SM00331">
    <property type="entry name" value="PP2C_SIG"/>
    <property type="match status" value="1"/>
</dbReference>
<dbReference type="NCBIfam" id="NF033484">
    <property type="entry name" value="Stp1_PP2C_phos"/>
    <property type="match status" value="1"/>
</dbReference>
<dbReference type="InterPro" id="IPR036457">
    <property type="entry name" value="PPM-type-like_dom_sf"/>
</dbReference>
<name>A0ABT9C8L5_9BACL</name>
<dbReference type="SUPFAM" id="SSF81606">
    <property type="entry name" value="PP2C-like"/>
    <property type="match status" value="1"/>
</dbReference>
<feature type="domain" description="PPM-type phosphatase" evidence="1">
    <location>
        <begin position="4"/>
        <end position="244"/>
    </location>
</feature>
<dbReference type="Pfam" id="PF13672">
    <property type="entry name" value="PP2C_2"/>
    <property type="match status" value="1"/>
</dbReference>
<evidence type="ECO:0000313" key="3">
    <source>
        <dbReference type="Proteomes" id="UP001240171"/>
    </source>
</evidence>
<gene>
    <name evidence="2" type="ORF">Q5741_02310</name>
</gene>
<reference evidence="2 3" key="1">
    <citation type="submission" date="2023-07" db="EMBL/GenBank/DDBJ databases">
        <title>Paenibacillus sp. JX-17 nov. isolated from soil.</title>
        <authorList>
            <person name="Wan Y."/>
            <person name="Liu B."/>
        </authorList>
    </citation>
    <scope>NUCLEOTIDE SEQUENCE [LARGE SCALE GENOMIC DNA]</scope>
    <source>
        <strain evidence="2 3">JX-17</strain>
    </source>
</reference>
<dbReference type="RefSeq" id="WP_305022422.1">
    <property type="nucleotide sequence ID" value="NZ_JAUQTB010000001.1"/>
</dbReference>
<dbReference type="SMART" id="SM00332">
    <property type="entry name" value="PP2Cc"/>
    <property type="match status" value="1"/>
</dbReference>
<keyword evidence="3" id="KW-1185">Reference proteome</keyword>
<sequence length="264" mass="28268">MIKTVHVSHVGRVRSVNEDSAWIRHLEQGYILGIVADGMGGHVAGDTASRLAVETMAEDLATLEQGLSAAALSAALSDAILHANDVIYQTASRDEKYYNMGTTVVAVLLNDASGIIGHIGDSRAYMVSGNQVRQVTEDHSLVNELYKNGQISQEEADNHPRRNVLTRALGTDAEVKVDLDPIGLEPGDVLLLCSDGLSDLVSSQQIGQVVGQRDLPLEERADRLLHLALLAGGDDNITVALFELQPEGDIPGPSNPRHEAGWQA</sequence>
<protein>
    <submittedName>
        <fullName evidence="2">Stp1/IreP family PP2C-type Ser/Thr phosphatase</fullName>
    </submittedName>
</protein>